<accession>A0ACB9DEK3</accession>
<reference evidence="1 2" key="2">
    <citation type="journal article" date="2022" name="Mol. Ecol. Resour.">
        <title>The genomes of chicory, endive, great burdock and yacon provide insights into Asteraceae paleo-polyploidization history and plant inulin production.</title>
        <authorList>
            <person name="Fan W."/>
            <person name="Wang S."/>
            <person name="Wang H."/>
            <person name="Wang A."/>
            <person name="Jiang F."/>
            <person name="Liu H."/>
            <person name="Zhao H."/>
            <person name="Xu D."/>
            <person name="Zhang Y."/>
        </authorList>
    </citation>
    <scope>NUCLEOTIDE SEQUENCE [LARGE SCALE GENOMIC DNA]</scope>
    <source>
        <strain evidence="2">cv. Yunnan</strain>
        <tissue evidence="1">Leaves</tissue>
    </source>
</reference>
<dbReference type="EMBL" id="CM042036">
    <property type="protein sequence ID" value="KAI3744916.1"/>
    <property type="molecule type" value="Genomic_DNA"/>
</dbReference>
<protein>
    <submittedName>
        <fullName evidence="1">Uncharacterized protein</fullName>
    </submittedName>
</protein>
<comment type="caution">
    <text evidence="1">The sequence shown here is derived from an EMBL/GenBank/DDBJ whole genome shotgun (WGS) entry which is preliminary data.</text>
</comment>
<gene>
    <name evidence="1" type="ORF">L1987_58014</name>
</gene>
<dbReference type="Proteomes" id="UP001056120">
    <property type="component" value="Linkage Group LG19"/>
</dbReference>
<name>A0ACB9DEK3_9ASTR</name>
<evidence type="ECO:0000313" key="2">
    <source>
        <dbReference type="Proteomes" id="UP001056120"/>
    </source>
</evidence>
<reference evidence="2" key="1">
    <citation type="journal article" date="2022" name="Mol. Ecol. Resour.">
        <title>The genomes of chicory, endive, great burdock and yacon provide insights into Asteraceae palaeo-polyploidization history and plant inulin production.</title>
        <authorList>
            <person name="Fan W."/>
            <person name="Wang S."/>
            <person name="Wang H."/>
            <person name="Wang A."/>
            <person name="Jiang F."/>
            <person name="Liu H."/>
            <person name="Zhao H."/>
            <person name="Xu D."/>
            <person name="Zhang Y."/>
        </authorList>
    </citation>
    <scope>NUCLEOTIDE SEQUENCE [LARGE SCALE GENOMIC DNA]</scope>
    <source>
        <strain evidence="2">cv. Yunnan</strain>
    </source>
</reference>
<evidence type="ECO:0000313" key="1">
    <source>
        <dbReference type="EMBL" id="KAI3744916.1"/>
    </source>
</evidence>
<sequence length="182" mass="20967">MIVQSYSAKQNSEQKDTQWMMKNRSTLLHQVSSLPKSTISSKNKMKKNMLTLQKPKVTERKYRSTNIIKRYFKRERLLGILFLNNSSQHVDDFNEADYDLFADQNPKKRTRAKARKYLAAYFVQQHTSCSSILHPVAYLKYAVPGRILEVCGPGPGPPNTFVFVINSLSCNSIHVRQVGQLR</sequence>
<keyword evidence="2" id="KW-1185">Reference proteome</keyword>
<organism evidence="1 2">
    <name type="scientific">Smallanthus sonchifolius</name>
    <dbReference type="NCBI Taxonomy" id="185202"/>
    <lineage>
        <taxon>Eukaryota</taxon>
        <taxon>Viridiplantae</taxon>
        <taxon>Streptophyta</taxon>
        <taxon>Embryophyta</taxon>
        <taxon>Tracheophyta</taxon>
        <taxon>Spermatophyta</taxon>
        <taxon>Magnoliopsida</taxon>
        <taxon>eudicotyledons</taxon>
        <taxon>Gunneridae</taxon>
        <taxon>Pentapetalae</taxon>
        <taxon>asterids</taxon>
        <taxon>campanulids</taxon>
        <taxon>Asterales</taxon>
        <taxon>Asteraceae</taxon>
        <taxon>Asteroideae</taxon>
        <taxon>Heliantheae alliance</taxon>
        <taxon>Millerieae</taxon>
        <taxon>Smallanthus</taxon>
    </lineage>
</organism>
<proteinExistence type="predicted"/>